<protein>
    <submittedName>
        <fullName evidence="1">Uncharacterized protein</fullName>
    </submittedName>
</protein>
<proteinExistence type="predicted"/>
<dbReference type="AlphaFoldDB" id="A0A919VWM6"/>
<dbReference type="RefSeq" id="WP_203837585.1">
    <property type="nucleotide sequence ID" value="NZ_BAAATW010000001.1"/>
</dbReference>
<evidence type="ECO:0000313" key="2">
    <source>
        <dbReference type="Proteomes" id="UP000680865"/>
    </source>
</evidence>
<keyword evidence="2" id="KW-1185">Reference proteome</keyword>
<organism evidence="1 2">
    <name type="scientific">Winogradskya consettensis</name>
    <dbReference type="NCBI Taxonomy" id="113560"/>
    <lineage>
        <taxon>Bacteria</taxon>
        <taxon>Bacillati</taxon>
        <taxon>Actinomycetota</taxon>
        <taxon>Actinomycetes</taxon>
        <taxon>Micromonosporales</taxon>
        <taxon>Micromonosporaceae</taxon>
        <taxon>Winogradskya</taxon>
    </lineage>
</organism>
<gene>
    <name evidence="1" type="ORF">Aco04nite_66700</name>
</gene>
<sequence length="144" mass="15911">MTAATRSMSETVTNAVADFRALVPDCVAAGLVDMSTGMMLAVDTLDNYPSELLDLLAAATFDLFQGRNVTMIEEIFKARRGVETVRHYFQEIVVNSDNLVHLFLRSQANQDFVAVIVCRRDTKVGMVFAQARIVMKQLEAGFAS</sequence>
<dbReference type="Proteomes" id="UP000680865">
    <property type="component" value="Unassembled WGS sequence"/>
</dbReference>
<evidence type="ECO:0000313" key="1">
    <source>
        <dbReference type="EMBL" id="GIM79661.1"/>
    </source>
</evidence>
<comment type="caution">
    <text evidence="1">The sequence shown here is derived from an EMBL/GenBank/DDBJ whole genome shotgun (WGS) entry which is preliminary data.</text>
</comment>
<accession>A0A919VWM6</accession>
<dbReference type="EMBL" id="BOQP01000039">
    <property type="protein sequence ID" value="GIM79661.1"/>
    <property type="molecule type" value="Genomic_DNA"/>
</dbReference>
<reference evidence="1" key="1">
    <citation type="submission" date="2021-03" db="EMBL/GenBank/DDBJ databases">
        <title>Whole genome shotgun sequence of Actinoplanes consettensis NBRC 14913.</title>
        <authorList>
            <person name="Komaki H."/>
            <person name="Tamura T."/>
        </authorList>
    </citation>
    <scope>NUCLEOTIDE SEQUENCE</scope>
    <source>
        <strain evidence="1">NBRC 14913</strain>
    </source>
</reference>
<name>A0A919VWM6_9ACTN</name>